<gene>
    <name evidence="1" type="ORF">FE782_13905</name>
</gene>
<evidence type="ECO:0008006" key="3">
    <source>
        <dbReference type="Google" id="ProtNLM"/>
    </source>
</evidence>
<dbReference type="InterPro" id="IPR010419">
    <property type="entry name" value="CO_DH_gsu"/>
</dbReference>
<name>A0A5R9GJ40_9BACL</name>
<comment type="caution">
    <text evidence="1">The sequence shown here is derived from an EMBL/GenBank/DDBJ whole genome shotgun (WGS) entry which is preliminary data.</text>
</comment>
<dbReference type="Proteomes" id="UP000309676">
    <property type="component" value="Unassembled WGS sequence"/>
</dbReference>
<keyword evidence="2" id="KW-1185">Reference proteome</keyword>
<organism evidence="1 2">
    <name type="scientific">Paenibacillus antri</name>
    <dbReference type="NCBI Taxonomy" id="2582848"/>
    <lineage>
        <taxon>Bacteria</taxon>
        <taxon>Bacillati</taxon>
        <taxon>Bacillota</taxon>
        <taxon>Bacilli</taxon>
        <taxon>Bacillales</taxon>
        <taxon>Paenibacillaceae</taxon>
        <taxon>Paenibacillus</taxon>
    </lineage>
</organism>
<dbReference type="Gene3D" id="3.30.530.20">
    <property type="match status" value="1"/>
</dbReference>
<evidence type="ECO:0000313" key="1">
    <source>
        <dbReference type="EMBL" id="TLS51595.1"/>
    </source>
</evidence>
<dbReference type="AlphaFoldDB" id="A0A5R9GJ40"/>
<reference evidence="1 2" key="1">
    <citation type="submission" date="2019-05" db="EMBL/GenBank/DDBJ databases">
        <authorList>
            <person name="Narsing Rao M.P."/>
            <person name="Li W.J."/>
        </authorList>
    </citation>
    <scope>NUCLEOTIDE SEQUENCE [LARGE SCALE GENOMIC DNA]</scope>
    <source>
        <strain evidence="1 2">SYSU_K30003</strain>
    </source>
</reference>
<dbReference type="SUPFAM" id="SSF55961">
    <property type="entry name" value="Bet v1-like"/>
    <property type="match status" value="1"/>
</dbReference>
<sequence length="155" mass="17103">MKIADSFTIPAPKSAVWDVFMNVEKLAGCVPGCRDMTALSDTEYEADMEVKTKFMTIAFKANGRLKGFAEGEELTVEMTGKPTKLAGLFRTKLKVRLQERAEAETEVEYDMDLQMSGRLASLGDVMMKGTVTESSREFARNVQRLFAEAPGGTAE</sequence>
<dbReference type="OrthoDB" id="9787428at2"/>
<dbReference type="RefSeq" id="WP_138194788.1">
    <property type="nucleotide sequence ID" value="NZ_VCIW01000008.1"/>
</dbReference>
<protein>
    <recommendedName>
        <fullName evidence="3">Carbon monoxide dehydrogenase subunit G</fullName>
    </recommendedName>
</protein>
<dbReference type="InterPro" id="IPR023393">
    <property type="entry name" value="START-like_dom_sf"/>
</dbReference>
<dbReference type="EMBL" id="VCIW01000008">
    <property type="protein sequence ID" value="TLS51595.1"/>
    <property type="molecule type" value="Genomic_DNA"/>
</dbReference>
<dbReference type="PANTHER" id="PTHR38588:SF1">
    <property type="entry name" value="BLL0334 PROTEIN"/>
    <property type="match status" value="1"/>
</dbReference>
<proteinExistence type="predicted"/>
<dbReference type="Pfam" id="PF06240">
    <property type="entry name" value="COXG"/>
    <property type="match status" value="1"/>
</dbReference>
<dbReference type="PANTHER" id="PTHR38588">
    <property type="entry name" value="BLL0334 PROTEIN"/>
    <property type="match status" value="1"/>
</dbReference>
<accession>A0A5R9GJ40</accession>
<evidence type="ECO:0000313" key="2">
    <source>
        <dbReference type="Proteomes" id="UP000309676"/>
    </source>
</evidence>